<dbReference type="SMART" id="SM00091">
    <property type="entry name" value="PAS"/>
    <property type="match status" value="1"/>
</dbReference>
<evidence type="ECO:0000313" key="10">
    <source>
        <dbReference type="EMBL" id="ADK82726.1"/>
    </source>
</evidence>
<feature type="domain" description="Histidine kinase" evidence="8">
    <location>
        <begin position="310"/>
        <end position="506"/>
    </location>
</feature>
<evidence type="ECO:0000256" key="5">
    <source>
        <dbReference type="ARBA" id="ARBA00022741"/>
    </source>
</evidence>
<keyword evidence="4" id="KW-0808">Transferase</keyword>
<dbReference type="eggNOG" id="COG3920">
    <property type="taxonomic scope" value="Bacteria"/>
</dbReference>
<evidence type="ECO:0000256" key="6">
    <source>
        <dbReference type="ARBA" id="ARBA00022777"/>
    </source>
</evidence>
<dbReference type="PANTHER" id="PTHR41523">
    <property type="entry name" value="TWO-COMPONENT SYSTEM SENSOR PROTEIN"/>
    <property type="match status" value="1"/>
</dbReference>
<name>E1R7M1_SEDSS</name>
<keyword evidence="7" id="KW-0067">ATP-binding</keyword>
<dbReference type="SUPFAM" id="SSF55874">
    <property type="entry name" value="ATPase domain of HSP90 chaperone/DNA topoisomerase II/histidine kinase"/>
    <property type="match status" value="1"/>
</dbReference>
<gene>
    <name evidence="10" type="ordered locus">Spirs_3640</name>
</gene>
<dbReference type="STRING" id="573413.Spirs_3640"/>
<evidence type="ECO:0000259" key="8">
    <source>
        <dbReference type="PROSITE" id="PS50109"/>
    </source>
</evidence>
<dbReference type="InterPro" id="IPR036890">
    <property type="entry name" value="HATPase_C_sf"/>
</dbReference>
<dbReference type="InterPro" id="IPR000014">
    <property type="entry name" value="PAS"/>
</dbReference>
<dbReference type="PROSITE" id="PS50109">
    <property type="entry name" value="HIS_KIN"/>
    <property type="match status" value="1"/>
</dbReference>
<dbReference type="GO" id="GO:0005524">
    <property type="term" value="F:ATP binding"/>
    <property type="evidence" value="ECO:0007669"/>
    <property type="project" value="UniProtKB-KW"/>
</dbReference>
<dbReference type="Gene3D" id="3.30.565.10">
    <property type="entry name" value="Histidine kinase-like ATPase, C-terminal domain"/>
    <property type="match status" value="1"/>
</dbReference>
<comment type="catalytic activity">
    <reaction evidence="1">
        <text>ATP + protein L-histidine = ADP + protein N-phospho-L-histidine.</text>
        <dbReference type="EC" id="2.7.13.3"/>
    </reaction>
</comment>
<sequence length="506" mass="58132">MSRHPDSERRRHVIMFAVADRAEQEAFHQLIKKDNLPYTLLFPESVSNVEELSKTHDVDIIVTDLKFQNGGFADWLILWPQPFILLFDFIDHNMVDEMVSNETSDFLIRDKEGTYLTTLPHRIRKILNYKESMDRHNIHLQATERRYLDLVQALPDIIYSLDDRGMFNFVNDAVRAIGYEPYELLGKHFSSILDPADIPRVSRETVLPRYTGKKTGDVGAPKLFDERRTGERKTAGLEVRVIPGPHLPDRQKQMIGAVIAYGEVSAVGFSNTMLEGGFGSVGIIRDITTRKEHENLLRKSLAEKEVLLKEIHHRVKNNLQIISSLLSLQSNYFENDNDYRLYLDTQMQVQSMALVHEQLYLSENLSRIDMTQYFNRLCDALFDIYRQTDHVSYHITATEVFLRPEVATPLALLTAELISNSLKHAFPKDRHGRIEITLKEREKLSYTLTVKDNGIGMNNKEQQKGTETTGLGLLLIRNLTEQLKGTIEELDTPGTGFRINFSTALE</sequence>
<keyword evidence="3" id="KW-0597">Phosphoprotein</keyword>
<evidence type="ECO:0000256" key="7">
    <source>
        <dbReference type="ARBA" id="ARBA00022840"/>
    </source>
</evidence>
<dbReference type="Pfam" id="PF07568">
    <property type="entry name" value="HisKA_2"/>
    <property type="match status" value="1"/>
</dbReference>
<dbReference type="PANTHER" id="PTHR41523:SF8">
    <property type="entry name" value="ETHYLENE RESPONSE SENSOR PROTEIN"/>
    <property type="match status" value="1"/>
</dbReference>
<evidence type="ECO:0000313" key="11">
    <source>
        <dbReference type="Proteomes" id="UP000002318"/>
    </source>
</evidence>
<evidence type="ECO:0000259" key="9">
    <source>
        <dbReference type="PROSITE" id="PS50112"/>
    </source>
</evidence>
<dbReference type="KEGG" id="ssm:Spirs_3640"/>
<keyword evidence="11" id="KW-1185">Reference proteome</keyword>
<keyword evidence="6 10" id="KW-0418">Kinase</keyword>
<dbReference type="EMBL" id="CP002116">
    <property type="protein sequence ID" value="ADK82726.1"/>
    <property type="molecule type" value="Genomic_DNA"/>
</dbReference>
<dbReference type="SUPFAM" id="SSF55785">
    <property type="entry name" value="PYP-like sensor domain (PAS domain)"/>
    <property type="match status" value="1"/>
</dbReference>
<dbReference type="Gene3D" id="3.30.450.20">
    <property type="entry name" value="PAS domain"/>
    <property type="match status" value="2"/>
</dbReference>
<evidence type="ECO:0000256" key="1">
    <source>
        <dbReference type="ARBA" id="ARBA00000085"/>
    </source>
</evidence>
<reference evidence="10 11" key="1">
    <citation type="journal article" date="2010" name="Stand. Genomic Sci.">
        <title>Complete genome sequence of Spirochaeta smaragdinae type strain (SEBR 4228).</title>
        <authorList>
            <person name="Mavromatis K."/>
            <person name="Yasawong M."/>
            <person name="Chertkov O."/>
            <person name="Lapidus A."/>
            <person name="Lucas S."/>
            <person name="Nolan M."/>
            <person name="Del Rio T.G."/>
            <person name="Tice H."/>
            <person name="Cheng J.F."/>
            <person name="Pitluck S."/>
            <person name="Liolios K."/>
            <person name="Ivanova N."/>
            <person name="Tapia R."/>
            <person name="Han C."/>
            <person name="Bruce D."/>
            <person name="Goodwin L."/>
            <person name="Pati A."/>
            <person name="Chen A."/>
            <person name="Palaniappan K."/>
            <person name="Land M."/>
            <person name="Hauser L."/>
            <person name="Chang Y.J."/>
            <person name="Jeffries C.D."/>
            <person name="Detter J.C."/>
            <person name="Rohde M."/>
            <person name="Brambilla E."/>
            <person name="Spring S."/>
            <person name="Goker M."/>
            <person name="Sikorski J."/>
            <person name="Woyke T."/>
            <person name="Bristow J."/>
            <person name="Eisen J.A."/>
            <person name="Markowitz V."/>
            <person name="Hugenholtz P."/>
            <person name="Klenk H.P."/>
            <person name="Kyrpides N.C."/>
        </authorList>
    </citation>
    <scope>NUCLEOTIDE SEQUENCE [LARGE SCALE GENOMIC DNA]</scope>
    <source>
        <strain evidence="11">DSM 11293 / JCM 15392 / SEBR 4228</strain>
    </source>
</reference>
<accession>E1R7M1</accession>
<keyword evidence="5" id="KW-0547">Nucleotide-binding</keyword>
<dbReference type="Proteomes" id="UP000002318">
    <property type="component" value="Chromosome"/>
</dbReference>
<evidence type="ECO:0000256" key="4">
    <source>
        <dbReference type="ARBA" id="ARBA00022679"/>
    </source>
</evidence>
<feature type="domain" description="PAS" evidence="9">
    <location>
        <begin position="143"/>
        <end position="203"/>
    </location>
</feature>
<dbReference type="GO" id="GO:0004673">
    <property type="term" value="F:protein histidine kinase activity"/>
    <property type="evidence" value="ECO:0007669"/>
    <property type="project" value="UniProtKB-EC"/>
</dbReference>
<dbReference type="NCBIfam" id="TIGR00229">
    <property type="entry name" value="sensory_box"/>
    <property type="match status" value="1"/>
</dbReference>
<protein>
    <recommendedName>
        <fullName evidence="2">histidine kinase</fullName>
        <ecNumber evidence="2">2.7.13.3</ecNumber>
    </recommendedName>
</protein>
<organism evidence="10 11">
    <name type="scientific">Sediminispirochaeta smaragdinae (strain DSM 11293 / JCM 15392 / SEBR 4228)</name>
    <name type="common">Spirochaeta smaragdinae</name>
    <dbReference type="NCBI Taxonomy" id="573413"/>
    <lineage>
        <taxon>Bacteria</taxon>
        <taxon>Pseudomonadati</taxon>
        <taxon>Spirochaetota</taxon>
        <taxon>Spirochaetia</taxon>
        <taxon>Spirochaetales</taxon>
        <taxon>Spirochaetaceae</taxon>
        <taxon>Sediminispirochaeta</taxon>
    </lineage>
</organism>
<dbReference type="EC" id="2.7.13.3" evidence="2"/>
<dbReference type="PROSITE" id="PS50112">
    <property type="entry name" value="PAS"/>
    <property type="match status" value="1"/>
</dbReference>
<dbReference type="InterPro" id="IPR003594">
    <property type="entry name" value="HATPase_dom"/>
</dbReference>
<dbReference type="SMART" id="SM00387">
    <property type="entry name" value="HATPase_c"/>
    <property type="match status" value="1"/>
</dbReference>
<dbReference type="Pfam" id="PF02518">
    <property type="entry name" value="HATPase_c"/>
    <property type="match status" value="1"/>
</dbReference>
<dbReference type="RefSeq" id="WP_013256185.1">
    <property type="nucleotide sequence ID" value="NC_014364.1"/>
</dbReference>
<dbReference type="AlphaFoldDB" id="E1R7M1"/>
<dbReference type="CDD" id="cd00130">
    <property type="entry name" value="PAS"/>
    <property type="match status" value="1"/>
</dbReference>
<proteinExistence type="predicted"/>
<dbReference type="HOGENOM" id="CLU_000445_114_57_12"/>
<evidence type="ECO:0000256" key="3">
    <source>
        <dbReference type="ARBA" id="ARBA00022553"/>
    </source>
</evidence>
<dbReference type="InterPro" id="IPR005467">
    <property type="entry name" value="His_kinase_dom"/>
</dbReference>
<dbReference type="InterPro" id="IPR035965">
    <property type="entry name" value="PAS-like_dom_sf"/>
</dbReference>
<evidence type="ECO:0000256" key="2">
    <source>
        <dbReference type="ARBA" id="ARBA00012438"/>
    </source>
</evidence>
<dbReference type="InterPro" id="IPR011495">
    <property type="entry name" value="Sig_transdc_His_kin_sub2_dim/P"/>
</dbReference>